<keyword evidence="4" id="KW-1185">Reference proteome</keyword>
<dbReference type="InterPro" id="IPR007712">
    <property type="entry name" value="RelE/ParE_toxin"/>
</dbReference>
<evidence type="ECO:0008006" key="5">
    <source>
        <dbReference type="Google" id="ProtNLM"/>
    </source>
</evidence>
<name>A0A1Y1RMW3_9MICC</name>
<dbReference type="RefSeq" id="WP_083093771.1">
    <property type="nucleotide sequence ID" value="NZ_LXWF01000044.1"/>
</dbReference>
<dbReference type="PANTHER" id="PTHR35601">
    <property type="entry name" value="TOXIN RELE"/>
    <property type="match status" value="1"/>
</dbReference>
<reference evidence="3 4" key="1">
    <citation type="submission" date="2016-05" db="EMBL/GenBank/DDBJ databases">
        <title>Draft genome sequence of a porcine commensal Rothia nasimurium.</title>
        <authorList>
            <person name="Gaiser R.A."/>
            <person name="Van Baarlen P."/>
            <person name="Wells J.M."/>
        </authorList>
    </citation>
    <scope>NUCLEOTIDE SEQUENCE [LARGE SCALE GENOMIC DNA]</scope>
    <source>
        <strain evidence="3 4">PT-32</strain>
    </source>
</reference>
<sequence length="90" mass="10336">MSASSWSLIYDKDCIKALKKLDKPTRRRIMDALDWLASSPTPQAHCKALTGEFTGLWRYRIGNYRVILDLDQGELIIIALNAGHRSKIYR</sequence>
<organism evidence="3 4">
    <name type="scientific">Rothia nasimurium</name>
    <dbReference type="NCBI Taxonomy" id="85336"/>
    <lineage>
        <taxon>Bacteria</taxon>
        <taxon>Bacillati</taxon>
        <taxon>Actinomycetota</taxon>
        <taxon>Actinomycetes</taxon>
        <taxon>Micrococcales</taxon>
        <taxon>Micrococcaceae</taxon>
        <taxon>Rothia</taxon>
    </lineage>
</organism>
<dbReference type="PANTHER" id="PTHR35601:SF1">
    <property type="entry name" value="TOXIN RELE"/>
    <property type="match status" value="1"/>
</dbReference>
<dbReference type="SUPFAM" id="SSF143011">
    <property type="entry name" value="RelE-like"/>
    <property type="match status" value="1"/>
</dbReference>
<dbReference type="InterPro" id="IPR035093">
    <property type="entry name" value="RelE/ParE_toxin_dom_sf"/>
</dbReference>
<dbReference type="Pfam" id="PF05016">
    <property type="entry name" value="ParE_toxin"/>
    <property type="match status" value="1"/>
</dbReference>
<comment type="similarity">
    <text evidence="1">Belongs to the RelE toxin family.</text>
</comment>
<evidence type="ECO:0000313" key="3">
    <source>
        <dbReference type="EMBL" id="ORC15290.1"/>
    </source>
</evidence>
<accession>A0A1Y1RMW3</accession>
<protein>
    <recommendedName>
        <fullName evidence="5">Type II toxin-antitoxin system RelE/ParE family toxin</fullName>
    </recommendedName>
</protein>
<keyword evidence="2" id="KW-1277">Toxin-antitoxin system</keyword>
<dbReference type="EMBL" id="LXWF01000044">
    <property type="protein sequence ID" value="ORC15290.1"/>
    <property type="molecule type" value="Genomic_DNA"/>
</dbReference>
<proteinExistence type="inferred from homology"/>
<comment type="caution">
    <text evidence="3">The sequence shown here is derived from an EMBL/GenBank/DDBJ whole genome shotgun (WGS) entry which is preliminary data.</text>
</comment>
<evidence type="ECO:0000256" key="1">
    <source>
        <dbReference type="ARBA" id="ARBA00006226"/>
    </source>
</evidence>
<dbReference type="Gene3D" id="3.30.2310.20">
    <property type="entry name" value="RelE-like"/>
    <property type="match status" value="1"/>
</dbReference>
<dbReference type="Proteomes" id="UP000192359">
    <property type="component" value="Unassembled WGS sequence"/>
</dbReference>
<evidence type="ECO:0000313" key="4">
    <source>
        <dbReference type="Proteomes" id="UP000192359"/>
    </source>
</evidence>
<dbReference type="OrthoDB" id="5326046at2"/>
<gene>
    <name evidence="3" type="ORF">A7979_08100</name>
</gene>
<evidence type="ECO:0000256" key="2">
    <source>
        <dbReference type="ARBA" id="ARBA00022649"/>
    </source>
</evidence>
<dbReference type="NCBIfam" id="TIGR02385">
    <property type="entry name" value="RelE_StbE"/>
    <property type="match status" value="1"/>
</dbReference>
<dbReference type="AlphaFoldDB" id="A0A1Y1RMW3"/>